<dbReference type="Gene3D" id="3.40.1280.10">
    <property type="match status" value="1"/>
</dbReference>
<dbReference type="EC" id="2.1.1.177" evidence="5"/>
<dbReference type="SUPFAM" id="SSF75217">
    <property type="entry name" value="alpha/beta knot"/>
    <property type="match status" value="1"/>
</dbReference>
<dbReference type="AlphaFoldDB" id="A0A5J4RXI9"/>
<keyword evidence="2 5" id="KW-0808">Transferase</keyword>
<dbReference type="InterPro" id="IPR003742">
    <property type="entry name" value="RlmH-like"/>
</dbReference>
<dbReference type="CDD" id="cd18081">
    <property type="entry name" value="RlmH-like"/>
    <property type="match status" value="1"/>
</dbReference>
<dbReference type="PANTHER" id="PTHR33603:SF1">
    <property type="entry name" value="RIBOSOMAL RNA LARGE SUBUNIT METHYLTRANSFERASE H"/>
    <property type="match status" value="1"/>
</dbReference>
<comment type="caution">
    <text evidence="5">The sequence shown here is derived from an EMBL/GenBank/DDBJ whole genome shotgun (WGS) entry which is preliminary data.</text>
</comment>
<dbReference type="Pfam" id="PF02590">
    <property type="entry name" value="SPOUT_MTase"/>
    <property type="match status" value="1"/>
</dbReference>
<proteinExistence type="inferred from homology"/>
<organism evidence="5">
    <name type="scientific">termite gut metagenome</name>
    <dbReference type="NCBI Taxonomy" id="433724"/>
    <lineage>
        <taxon>unclassified sequences</taxon>
        <taxon>metagenomes</taxon>
        <taxon>organismal metagenomes</taxon>
    </lineage>
</organism>
<dbReference type="EMBL" id="SNRY01000669">
    <property type="protein sequence ID" value="KAA6337810.1"/>
    <property type="molecule type" value="Genomic_DNA"/>
</dbReference>
<keyword evidence="1 5" id="KW-0489">Methyltransferase</keyword>
<accession>A0A5J4RXI9</accession>
<dbReference type="GO" id="GO:0008168">
    <property type="term" value="F:methyltransferase activity"/>
    <property type="evidence" value="ECO:0007669"/>
    <property type="project" value="UniProtKB-KW"/>
</dbReference>
<sequence length="157" mass="18324">MKAVLIAIGRTVEQHYITAVNDYVQRTKHFISFDLEIIPELKHTKNLNQDQQKEKEGELILKSFQQGDVIVLLDEYGKEFRSLDFAYWMEKKMASVSKRLVFVIGGPYGFSQKVYQTACERISLSKMTFSHQMVRLVFVEQLYRAMTILNGGPYHHE</sequence>
<evidence type="ECO:0000256" key="2">
    <source>
        <dbReference type="ARBA" id="ARBA00022679"/>
    </source>
</evidence>
<dbReference type="PIRSF" id="PIRSF004505">
    <property type="entry name" value="MT_bac"/>
    <property type="match status" value="1"/>
</dbReference>
<evidence type="ECO:0000256" key="4">
    <source>
        <dbReference type="ARBA" id="ARBA00038303"/>
    </source>
</evidence>
<dbReference type="HAMAP" id="MF_00658">
    <property type="entry name" value="23SrRNA_methyltr_H"/>
    <property type="match status" value="1"/>
</dbReference>
<keyword evidence="3" id="KW-0949">S-adenosyl-L-methionine</keyword>
<evidence type="ECO:0000256" key="1">
    <source>
        <dbReference type="ARBA" id="ARBA00022603"/>
    </source>
</evidence>
<comment type="similarity">
    <text evidence="4">Belongs to the RNA methyltransferase RlmH family.</text>
</comment>
<reference evidence="5" key="1">
    <citation type="submission" date="2019-03" db="EMBL/GenBank/DDBJ databases">
        <title>Single cell metagenomics reveals metabolic interactions within the superorganism composed of flagellate Streblomastix strix and complex community of Bacteroidetes bacteria on its surface.</title>
        <authorList>
            <person name="Treitli S.C."/>
            <person name="Kolisko M."/>
            <person name="Husnik F."/>
            <person name="Keeling P."/>
            <person name="Hampl V."/>
        </authorList>
    </citation>
    <scope>NUCLEOTIDE SEQUENCE</scope>
    <source>
        <strain evidence="5">STM</strain>
    </source>
</reference>
<dbReference type="PANTHER" id="PTHR33603">
    <property type="entry name" value="METHYLTRANSFERASE"/>
    <property type="match status" value="1"/>
</dbReference>
<evidence type="ECO:0000313" key="5">
    <source>
        <dbReference type="EMBL" id="KAA6337810.1"/>
    </source>
</evidence>
<dbReference type="InterPro" id="IPR029026">
    <property type="entry name" value="tRNA_m1G_MTases_N"/>
</dbReference>
<dbReference type="GO" id="GO:0006364">
    <property type="term" value="P:rRNA processing"/>
    <property type="evidence" value="ECO:0007669"/>
    <property type="project" value="InterPro"/>
</dbReference>
<evidence type="ECO:0000256" key="3">
    <source>
        <dbReference type="ARBA" id="ARBA00022691"/>
    </source>
</evidence>
<dbReference type="InterPro" id="IPR029028">
    <property type="entry name" value="Alpha/beta_knot_MTases"/>
</dbReference>
<gene>
    <name evidence="5" type="ORF">EZS27_014145</name>
</gene>
<dbReference type="NCBIfam" id="NF000990">
    <property type="entry name" value="PRK00103.2-4"/>
    <property type="match status" value="1"/>
</dbReference>
<dbReference type="GO" id="GO:0032259">
    <property type="term" value="P:methylation"/>
    <property type="evidence" value="ECO:0007669"/>
    <property type="project" value="UniProtKB-KW"/>
</dbReference>
<protein>
    <submittedName>
        <fullName evidence="5">Ribosomal RNA large subunit methyltransferase H</fullName>
        <ecNumber evidence="5">2.1.1.177</ecNumber>
    </submittedName>
</protein>
<name>A0A5J4RXI9_9ZZZZ</name>